<dbReference type="PROSITE" id="PS51686">
    <property type="entry name" value="SAM_MT_RSMB_NOP"/>
    <property type="match status" value="1"/>
</dbReference>
<protein>
    <recommendedName>
        <fullName evidence="9">NOL1/NOP2/Sun domain family member 4</fullName>
    </recommendedName>
</protein>
<feature type="binding site" evidence="11">
    <location>
        <begin position="157"/>
        <end position="163"/>
    </location>
    <ligand>
        <name>S-adenosyl-L-methionine</name>
        <dbReference type="ChEBI" id="CHEBI:59789"/>
    </ligand>
</feature>
<feature type="binding site" evidence="11">
    <location>
        <position position="225"/>
    </location>
    <ligand>
        <name>S-adenosyl-L-methionine</name>
        <dbReference type="ChEBI" id="CHEBI:59789"/>
    </ligand>
</feature>
<evidence type="ECO:0000256" key="5">
    <source>
        <dbReference type="ARBA" id="ARBA00022691"/>
    </source>
</evidence>
<dbReference type="InterPro" id="IPR049560">
    <property type="entry name" value="MeTrfase_RsmB-F_NOP2_cat"/>
</dbReference>
<evidence type="ECO:0000259" key="13">
    <source>
        <dbReference type="PROSITE" id="PS51686"/>
    </source>
</evidence>
<dbReference type="PRINTS" id="PR02008">
    <property type="entry name" value="RCMTFAMILY"/>
</dbReference>
<evidence type="ECO:0000256" key="9">
    <source>
        <dbReference type="ARBA" id="ARBA00042050"/>
    </source>
</evidence>
<organism evidence="14 15">
    <name type="scientific">Neoarthrinium moseri</name>
    <dbReference type="NCBI Taxonomy" id="1658444"/>
    <lineage>
        <taxon>Eukaryota</taxon>
        <taxon>Fungi</taxon>
        <taxon>Dikarya</taxon>
        <taxon>Ascomycota</taxon>
        <taxon>Pezizomycotina</taxon>
        <taxon>Sordariomycetes</taxon>
        <taxon>Xylariomycetidae</taxon>
        <taxon>Amphisphaeriales</taxon>
        <taxon>Apiosporaceae</taxon>
        <taxon>Neoarthrinium</taxon>
    </lineage>
</organism>
<keyword evidence="7" id="KW-0809">Transit peptide</keyword>
<dbReference type="PANTHER" id="PTHR22808">
    <property type="entry name" value="NCL1 YEAST -RELATED NOL1/NOP2/FMU SUN DOMAIN-CONTAINING"/>
    <property type="match status" value="1"/>
</dbReference>
<comment type="similarity">
    <text evidence="11">Belongs to the class I-like SAM-binding methyltransferase superfamily. RsmB/NOP family.</text>
</comment>
<evidence type="ECO:0000256" key="1">
    <source>
        <dbReference type="ARBA" id="ARBA00004173"/>
    </source>
</evidence>
<dbReference type="Gene3D" id="3.40.50.150">
    <property type="entry name" value="Vaccinia Virus protein VP39"/>
    <property type="match status" value="1"/>
</dbReference>
<evidence type="ECO:0000256" key="12">
    <source>
        <dbReference type="SAM" id="MobiDB-lite"/>
    </source>
</evidence>
<sequence length="390" mass="42242">MPALTKAQQKQVQAAEDSFNRTYAVQYGDERWENSLRPALVTPTRYGVLINCYRSNSLPSSFTENDVTDLQLITFPSSTGASNGEVAEETRLLSYQRITTSETSQSPTAEAPFPAPQAVSNKDASNSLMTHWNLDAASLLAVSILRPKPGDKVLDLCAAPGGKSLSLAQLLRPQTYDDAAPSLMGGCLHSNEVDAARNRRLSSNLQSYLPAPLFKNGEIKVVKVDGTEQHAAQMLPLGIGGYDKVLLDAPCSSERHVIHAHSKARQGGRVADEMASWRSGQSKKMAKTQAAILMTALKAVKVGGRVLYATCSLSNEENDGVIEKGKELVAKEKKKFGTRWDMAVRSGDFAGTGLEQWAESTKHGWIVLPDHPSGGRWGPLFFAVLEKVSA</sequence>
<dbReference type="GO" id="GO:0008173">
    <property type="term" value="F:RNA methyltransferase activity"/>
    <property type="evidence" value="ECO:0007669"/>
    <property type="project" value="InterPro"/>
</dbReference>
<feature type="domain" description="SAM-dependent MTase RsmB/NOP-type" evidence="13">
    <location>
        <begin position="62"/>
        <end position="388"/>
    </location>
</feature>
<dbReference type="PANTHER" id="PTHR22808:SF3">
    <property type="entry name" value="5-METHYLCYTOSINE RRNA METHYLTRANSFERASE NSUN4"/>
    <property type="match status" value="1"/>
</dbReference>
<feature type="compositionally biased region" description="Polar residues" evidence="12">
    <location>
        <begin position="99"/>
        <end position="108"/>
    </location>
</feature>
<keyword evidence="4 11" id="KW-0808">Transferase</keyword>
<evidence type="ECO:0000256" key="4">
    <source>
        <dbReference type="ARBA" id="ARBA00022679"/>
    </source>
</evidence>
<keyword evidence="3 11" id="KW-0489">Methyltransferase</keyword>
<feature type="binding site" evidence="11">
    <location>
        <position position="192"/>
    </location>
    <ligand>
        <name>S-adenosyl-L-methionine</name>
        <dbReference type="ChEBI" id="CHEBI:59789"/>
    </ligand>
</feature>
<evidence type="ECO:0000256" key="10">
    <source>
        <dbReference type="ARBA" id="ARBA00049302"/>
    </source>
</evidence>
<proteinExistence type="inferred from homology"/>
<dbReference type="InterPro" id="IPR029063">
    <property type="entry name" value="SAM-dependent_MTases_sf"/>
</dbReference>
<keyword evidence="5 11" id="KW-0949">S-adenosyl-L-methionine</keyword>
<evidence type="ECO:0000313" key="14">
    <source>
        <dbReference type="EMBL" id="KAI1881387.1"/>
    </source>
</evidence>
<dbReference type="GO" id="GO:0003723">
    <property type="term" value="F:RNA binding"/>
    <property type="evidence" value="ECO:0007669"/>
    <property type="project" value="UniProtKB-UniRule"/>
</dbReference>
<name>A0A9Q0AW16_9PEZI</name>
<evidence type="ECO:0000256" key="11">
    <source>
        <dbReference type="PROSITE-ProRule" id="PRU01023"/>
    </source>
</evidence>
<dbReference type="Pfam" id="PF01189">
    <property type="entry name" value="Methyltr_RsmB-F"/>
    <property type="match status" value="1"/>
</dbReference>
<evidence type="ECO:0000256" key="2">
    <source>
        <dbReference type="ARBA" id="ARBA00022552"/>
    </source>
</evidence>
<dbReference type="InterPro" id="IPR023267">
    <property type="entry name" value="RCMT"/>
</dbReference>
<dbReference type="SUPFAM" id="SSF53335">
    <property type="entry name" value="S-adenosyl-L-methionine-dependent methyltransferases"/>
    <property type="match status" value="1"/>
</dbReference>
<feature type="region of interest" description="Disordered" evidence="12">
    <location>
        <begin position="99"/>
        <end position="122"/>
    </location>
</feature>
<comment type="catalytic activity">
    <reaction evidence="10">
        <text>a cytidine in rRNA + S-adenosyl-L-methionine = a 5-methylcytidine in rRNA + S-adenosyl-L-homocysteine + H(+)</text>
        <dbReference type="Rhea" id="RHEA:61484"/>
        <dbReference type="Rhea" id="RHEA-COMP:15836"/>
        <dbReference type="Rhea" id="RHEA-COMP:15837"/>
        <dbReference type="ChEBI" id="CHEBI:15378"/>
        <dbReference type="ChEBI" id="CHEBI:57856"/>
        <dbReference type="ChEBI" id="CHEBI:59789"/>
        <dbReference type="ChEBI" id="CHEBI:74483"/>
        <dbReference type="ChEBI" id="CHEBI:82748"/>
    </reaction>
</comment>
<evidence type="ECO:0000256" key="6">
    <source>
        <dbReference type="ARBA" id="ARBA00022884"/>
    </source>
</evidence>
<evidence type="ECO:0000256" key="3">
    <source>
        <dbReference type="ARBA" id="ARBA00022603"/>
    </source>
</evidence>
<evidence type="ECO:0000256" key="7">
    <source>
        <dbReference type="ARBA" id="ARBA00022946"/>
    </source>
</evidence>
<keyword evidence="6 11" id="KW-0694">RNA-binding</keyword>
<dbReference type="InterPro" id="IPR001678">
    <property type="entry name" value="MeTrfase_RsmB-F_NOP2_dom"/>
</dbReference>
<dbReference type="AlphaFoldDB" id="A0A9Q0AW16"/>
<feature type="active site" description="Nucleophile" evidence="11">
    <location>
        <position position="311"/>
    </location>
</feature>
<comment type="caution">
    <text evidence="14">The sequence shown here is derived from an EMBL/GenBank/DDBJ whole genome shotgun (WGS) entry which is preliminary data.</text>
</comment>
<gene>
    <name evidence="14" type="ORF">JX265_000213</name>
</gene>
<dbReference type="GO" id="GO:0005762">
    <property type="term" value="C:mitochondrial large ribosomal subunit"/>
    <property type="evidence" value="ECO:0007669"/>
    <property type="project" value="TreeGrafter"/>
</dbReference>
<feature type="binding site" evidence="11">
    <location>
        <position position="248"/>
    </location>
    <ligand>
        <name>S-adenosyl-L-methionine</name>
        <dbReference type="ChEBI" id="CHEBI:59789"/>
    </ligand>
</feature>
<dbReference type="GO" id="GO:0031167">
    <property type="term" value="P:rRNA methylation"/>
    <property type="evidence" value="ECO:0007669"/>
    <property type="project" value="TreeGrafter"/>
</dbReference>
<accession>A0A9Q0AW16</accession>
<evidence type="ECO:0000256" key="8">
    <source>
        <dbReference type="ARBA" id="ARBA00023128"/>
    </source>
</evidence>
<dbReference type="Proteomes" id="UP000829685">
    <property type="component" value="Unassembled WGS sequence"/>
</dbReference>
<keyword evidence="15" id="KW-1185">Reference proteome</keyword>
<dbReference type="CDD" id="cd02440">
    <property type="entry name" value="AdoMet_MTases"/>
    <property type="match status" value="1"/>
</dbReference>
<evidence type="ECO:0000313" key="15">
    <source>
        <dbReference type="Proteomes" id="UP000829685"/>
    </source>
</evidence>
<keyword evidence="8" id="KW-0496">Mitochondrion</keyword>
<dbReference type="EMBL" id="JAFIMR010000001">
    <property type="protein sequence ID" value="KAI1881387.1"/>
    <property type="molecule type" value="Genomic_DNA"/>
</dbReference>
<reference evidence="14" key="1">
    <citation type="submission" date="2021-03" db="EMBL/GenBank/DDBJ databases">
        <title>Revisited historic fungal species revealed as producer of novel bioactive compounds through whole genome sequencing and comparative genomics.</title>
        <authorList>
            <person name="Vignolle G.A."/>
            <person name="Hochenegger N."/>
            <person name="Mach R.L."/>
            <person name="Mach-Aigner A.R."/>
            <person name="Javad Rahimi M."/>
            <person name="Salim K.A."/>
            <person name="Chan C.M."/>
            <person name="Lim L.B.L."/>
            <person name="Cai F."/>
            <person name="Druzhinina I.S."/>
            <person name="U'Ren J.M."/>
            <person name="Derntl C."/>
        </authorList>
    </citation>
    <scope>NUCLEOTIDE SEQUENCE</scope>
    <source>
        <strain evidence="14">TUCIM 5799</strain>
    </source>
</reference>
<comment type="subcellular location">
    <subcellularLocation>
        <location evidence="1">Mitochondrion</location>
    </subcellularLocation>
</comment>
<keyword evidence="2" id="KW-0698">rRNA processing</keyword>